<reference evidence="1 2" key="1">
    <citation type="submission" date="2019-02" db="EMBL/GenBank/DDBJ databases">
        <title>Hansschlegelia quercus sp. nov., a novel methylotrophic bacterium from buds of oak (Quercus robur L.).</title>
        <authorList>
            <person name="Agafonova N.V."/>
            <person name="Kaparullina E.N."/>
            <person name="Grouzdev D.S."/>
            <person name="Doronina N.V."/>
        </authorList>
    </citation>
    <scope>NUCLEOTIDE SEQUENCE [LARGE SCALE GENOMIC DNA]</scope>
    <source>
        <strain evidence="1 2">Dub</strain>
    </source>
</reference>
<accession>A0A4Q9GFM0</accession>
<protein>
    <submittedName>
        <fullName evidence="1">Uncharacterized protein</fullName>
    </submittedName>
</protein>
<dbReference type="EMBL" id="SIUB01000006">
    <property type="protein sequence ID" value="TBN51751.1"/>
    <property type="molecule type" value="Genomic_DNA"/>
</dbReference>
<name>A0A4Q9GFM0_9HYPH</name>
<dbReference type="AlphaFoldDB" id="A0A4Q9GFM0"/>
<evidence type="ECO:0000313" key="2">
    <source>
        <dbReference type="Proteomes" id="UP000291613"/>
    </source>
</evidence>
<keyword evidence="2" id="KW-1185">Reference proteome</keyword>
<evidence type="ECO:0000313" key="1">
    <source>
        <dbReference type="EMBL" id="TBN51751.1"/>
    </source>
</evidence>
<gene>
    <name evidence="1" type="ORF">EYR15_12610</name>
</gene>
<sequence>MSDLQGCLTSFAVAAGAWSESSVENVERQIEDYLAAAKEDAHAALLRLKVAFEDMQLDGHIAAGICRSLDCRLALLSFTRE</sequence>
<comment type="caution">
    <text evidence="1">The sequence shown here is derived from an EMBL/GenBank/DDBJ whole genome shotgun (WGS) entry which is preliminary data.</text>
</comment>
<dbReference type="RefSeq" id="WP_131003914.1">
    <property type="nucleotide sequence ID" value="NZ_JBHSZR010000001.1"/>
</dbReference>
<dbReference type="Proteomes" id="UP000291613">
    <property type="component" value="Unassembled WGS sequence"/>
</dbReference>
<organism evidence="1 2">
    <name type="scientific">Hansschlegelia quercus</name>
    <dbReference type="NCBI Taxonomy" id="2528245"/>
    <lineage>
        <taxon>Bacteria</taxon>
        <taxon>Pseudomonadati</taxon>
        <taxon>Pseudomonadota</taxon>
        <taxon>Alphaproteobacteria</taxon>
        <taxon>Hyphomicrobiales</taxon>
        <taxon>Methylopilaceae</taxon>
        <taxon>Hansschlegelia</taxon>
    </lineage>
</organism>
<proteinExistence type="predicted"/>